<feature type="region of interest" description="Disordered" evidence="1">
    <location>
        <begin position="1"/>
        <end position="68"/>
    </location>
</feature>
<gene>
    <name evidence="2" type="ORF">P7K49_020768</name>
</gene>
<accession>A0ABQ9URM5</accession>
<evidence type="ECO:0000256" key="1">
    <source>
        <dbReference type="SAM" id="MobiDB-lite"/>
    </source>
</evidence>
<organism evidence="2 3">
    <name type="scientific">Saguinus oedipus</name>
    <name type="common">Cotton-top tamarin</name>
    <name type="synonym">Oedipomidas oedipus</name>
    <dbReference type="NCBI Taxonomy" id="9490"/>
    <lineage>
        <taxon>Eukaryota</taxon>
        <taxon>Metazoa</taxon>
        <taxon>Chordata</taxon>
        <taxon>Craniata</taxon>
        <taxon>Vertebrata</taxon>
        <taxon>Euteleostomi</taxon>
        <taxon>Mammalia</taxon>
        <taxon>Eutheria</taxon>
        <taxon>Euarchontoglires</taxon>
        <taxon>Primates</taxon>
        <taxon>Haplorrhini</taxon>
        <taxon>Platyrrhini</taxon>
        <taxon>Cebidae</taxon>
        <taxon>Callitrichinae</taxon>
        <taxon>Saguinus</taxon>
    </lineage>
</organism>
<comment type="caution">
    <text evidence="2">The sequence shown here is derived from an EMBL/GenBank/DDBJ whole genome shotgun (WGS) entry which is preliminary data.</text>
</comment>
<evidence type="ECO:0000313" key="2">
    <source>
        <dbReference type="EMBL" id="KAK2099420.1"/>
    </source>
</evidence>
<sequence length="68" mass="6852">GAQAAEASASVSAWAAALPAPPTAVTHLEPPRERERGARRCAEAGAERRRLSSSRGGGGPQPSPALPP</sequence>
<feature type="non-terminal residue" evidence="2">
    <location>
        <position position="68"/>
    </location>
</feature>
<feature type="compositionally biased region" description="Low complexity" evidence="1">
    <location>
        <begin position="1"/>
        <end position="18"/>
    </location>
</feature>
<feature type="non-terminal residue" evidence="2">
    <location>
        <position position="1"/>
    </location>
</feature>
<keyword evidence="3" id="KW-1185">Reference proteome</keyword>
<reference evidence="2 3" key="1">
    <citation type="submission" date="2023-05" db="EMBL/GenBank/DDBJ databases">
        <title>B98-5 Cell Line De Novo Hybrid Assembly: An Optical Mapping Approach.</title>
        <authorList>
            <person name="Kananen K."/>
            <person name="Auerbach J.A."/>
            <person name="Kautto E."/>
            <person name="Blachly J.S."/>
        </authorList>
    </citation>
    <scope>NUCLEOTIDE SEQUENCE [LARGE SCALE GENOMIC DNA]</scope>
    <source>
        <strain evidence="2">B95-8</strain>
        <tissue evidence="2">Cell line</tissue>
    </source>
</reference>
<feature type="compositionally biased region" description="Basic and acidic residues" evidence="1">
    <location>
        <begin position="29"/>
        <end position="50"/>
    </location>
</feature>
<dbReference type="Proteomes" id="UP001266305">
    <property type="component" value="Unassembled WGS sequence"/>
</dbReference>
<proteinExistence type="predicted"/>
<dbReference type="EMBL" id="JASSZA010000010">
    <property type="protein sequence ID" value="KAK2099420.1"/>
    <property type="molecule type" value="Genomic_DNA"/>
</dbReference>
<name>A0ABQ9URM5_SAGOE</name>
<protein>
    <submittedName>
        <fullName evidence="2">Uncharacterized protein</fullName>
    </submittedName>
</protein>
<evidence type="ECO:0000313" key="3">
    <source>
        <dbReference type="Proteomes" id="UP001266305"/>
    </source>
</evidence>